<dbReference type="PANTHER" id="PTHR12832:SF11">
    <property type="entry name" value="LD23868P"/>
    <property type="match status" value="1"/>
</dbReference>
<feature type="compositionally biased region" description="Basic residues" evidence="2">
    <location>
        <begin position="387"/>
        <end position="402"/>
    </location>
</feature>
<dbReference type="Pfam" id="PF05794">
    <property type="entry name" value="Tcp11"/>
    <property type="match status" value="1"/>
</dbReference>
<feature type="compositionally biased region" description="Polar residues" evidence="2">
    <location>
        <begin position="886"/>
        <end position="895"/>
    </location>
</feature>
<evidence type="ECO:0000256" key="1">
    <source>
        <dbReference type="ARBA" id="ARBA00010954"/>
    </source>
</evidence>
<feature type="region of interest" description="Disordered" evidence="2">
    <location>
        <begin position="886"/>
        <end position="916"/>
    </location>
</feature>
<feature type="compositionally biased region" description="Polar residues" evidence="2">
    <location>
        <begin position="1"/>
        <end position="18"/>
    </location>
</feature>
<evidence type="ECO:0008006" key="5">
    <source>
        <dbReference type="Google" id="ProtNLM"/>
    </source>
</evidence>
<dbReference type="Proteomes" id="UP001153076">
    <property type="component" value="Unassembled WGS sequence"/>
</dbReference>
<gene>
    <name evidence="3" type="ORF">Cgig2_022226</name>
</gene>
<keyword evidence="4" id="KW-1185">Reference proteome</keyword>
<organism evidence="3 4">
    <name type="scientific">Carnegiea gigantea</name>
    <dbReference type="NCBI Taxonomy" id="171969"/>
    <lineage>
        <taxon>Eukaryota</taxon>
        <taxon>Viridiplantae</taxon>
        <taxon>Streptophyta</taxon>
        <taxon>Embryophyta</taxon>
        <taxon>Tracheophyta</taxon>
        <taxon>Spermatophyta</taxon>
        <taxon>Magnoliopsida</taxon>
        <taxon>eudicotyledons</taxon>
        <taxon>Gunneridae</taxon>
        <taxon>Pentapetalae</taxon>
        <taxon>Caryophyllales</taxon>
        <taxon>Cactineae</taxon>
        <taxon>Cactaceae</taxon>
        <taxon>Cactoideae</taxon>
        <taxon>Echinocereeae</taxon>
        <taxon>Carnegiea</taxon>
    </lineage>
</organism>
<feature type="region of interest" description="Disordered" evidence="2">
    <location>
        <begin position="1"/>
        <end position="48"/>
    </location>
</feature>
<protein>
    <recommendedName>
        <fullName evidence="5">T-complex protein 11</fullName>
    </recommendedName>
</protein>
<dbReference type="OrthoDB" id="276323at2759"/>
<dbReference type="GO" id="GO:0007165">
    <property type="term" value="P:signal transduction"/>
    <property type="evidence" value="ECO:0007669"/>
    <property type="project" value="TreeGrafter"/>
</dbReference>
<feature type="region of interest" description="Disordered" evidence="2">
    <location>
        <begin position="387"/>
        <end position="408"/>
    </location>
</feature>
<dbReference type="EMBL" id="JAKOGI010000132">
    <property type="protein sequence ID" value="KAJ8442860.1"/>
    <property type="molecule type" value="Genomic_DNA"/>
</dbReference>
<proteinExistence type="inferred from homology"/>
<comment type="similarity">
    <text evidence="1">Belongs to the TCP11 family.</text>
</comment>
<feature type="region of interest" description="Disordered" evidence="2">
    <location>
        <begin position="538"/>
        <end position="582"/>
    </location>
</feature>
<evidence type="ECO:0000313" key="3">
    <source>
        <dbReference type="EMBL" id="KAJ8442860.1"/>
    </source>
</evidence>
<accession>A0A9Q1QJX2</accession>
<evidence type="ECO:0000313" key="4">
    <source>
        <dbReference type="Proteomes" id="UP001153076"/>
    </source>
</evidence>
<evidence type="ECO:0000256" key="2">
    <source>
        <dbReference type="SAM" id="MobiDB-lite"/>
    </source>
</evidence>
<dbReference type="InterPro" id="IPR008862">
    <property type="entry name" value="Tcp11"/>
</dbReference>
<dbReference type="AlphaFoldDB" id="A0A9Q1QJX2"/>
<reference evidence="3" key="1">
    <citation type="submission" date="2022-04" db="EMBL/GenBank/DDBJ databases">
        <title>Carnegiea gigantea Genome sequencing and assembly v2.</title>
        <authorList>
            <person name="Copetti D."/>
            <person name="Sanderson M.J."/>
            <person name="Burquez A."/>
            <person name="Wojciechowski M.F."/>
        </authorList>
    </citation>
    <scope>NUCLEOTIDE SEQUENCE</scope>
    <source>
        <strain evidence="3">SGP5-SGP5p</strain>
        <tissue evidence="3">Aerial part</tissue>
    </source>
</reference>
<comment type="caution">
    <text evidence="3">The sequence shown here is derived from an EMBL/GenBank/DDBJ whole genome shotgun (WGS) entry which is preliminary data.</text>
</comment>
<dbReference type="PANTHER" id="PTHR12832">
    <property type="entry name" value="TESTIS-SPECIFIC PROTEIN PBS13 T-COMPLEX 11"/>
    <property type="match status" value="1"/>
</dbReference>
<feature type="compositionally biased region" description="Low complexity" evidence="2">
    <location>
        <begin position="555"/>
        <end position="580"/>
    </location>
</feature>
<sequence length="1132" mass="126218">MASSSPSGVEFNESSSSERMAEAGVALSFPATDSTSPPSPSKLPRRLRRRLCECRSPSTAEEIEAKLKEADLRRQQFYELLSSKARPRQRSPSWSSSPEVDLGQQLEAKLNAAEQKRLSILAKAQMRLARLDEMRQAAKNGVEMRVEKQRGELGMKVKSRVQQAEENRLLILKSCRQQRAAKKERTAQSLMRRMIQESKYKECVRAAIHQKRVAAERKRLGLLEAERLKAHARLLQVQKAAKSVYTQREMERIKKKHQLEDRLKRAGKLRAEFLRERKNANCSPHASTKVMQEQAENLARKLARCWRWFIKLRGTTYSLAKTFEGLNISETSIKSMPFEQLALLIGSDVTLKTAKSLLDRIEVHVRVRSSAGMENIDHLLKRVATPKRKGNVGHAGRSRGQKRSVSGEGSSLSCRKLLRYPVRVVLCAYMILGHPEAVLSGKGVHETSLAQAAVKFIQEFELLMRIFLDNSCMKSFSGYGRVTFRSQLEAFDKAWCLYLYRFVVWKVKDAKLLEEDLVRAACQLELSMMHTCKLTLDGDNESGSPMPSPVAHIASPVDSVSSETSPSSVSGEASSKAGVSEQRSNVARSLLKEDAKTTGQVLIPSIPAAHCTDVKLSDEMLPITENEKLVNEIVHEHRHAFADNLDIGDEDDDNIKTKIRETMEQAFWDGVTESMEQQQPDYSWLLKLLTEVRDALCEMSPNSWRQEITNTIDVDILSQVSSSGTLDISYLGNILEYALVTLQKLSAPANDDVMQAGHQNLLRELKEVSQSGDNSDSSRAMAVVKGLRYVLKQIQALKREISRARVKMIEPVIKGPAGLEYLRKAFSSRYGPPPDCITSLPLTKSWLSRVRTDAEQEWREYVDSVSTLPTKATPPQGIPSTALRTGGNVSATSRMRSLGPATTGLNHETNGKEQPECQGERIDLLVRLGLLKLVNEIEGLMQETLPESLKLNVSRLRAVQSLLQKIIVISTSMLILRQTLVSEHLVRSPSHIETIISQSAKQLSELLDKVEDVGISQIVESIIGLPDDIGHVANLERLGERKDMMVKMLSKSLKSGDAIVTHVSRSIYLAVRGAVFGGTGSKGRQLVEMALRRVGAALLTDKVMEVAEVLIVVATVSQSVHGAWYGQLLENM</sequence>
<name>A0A9Q1QJX2_9CARY</name>